<reference evidence="2" key="1">
    <citation type="submission" date="2012-12" db="EMBL/GenBank/DDBJ databases">
        <title>Identification and characterization of a phenylalanine ammonia-lyase gene family in Isatis indigotica Fort.</title>
        <authorList>
            <person name="Liu Q."/>
            <person name="Chen J."/>
            <person name="Zhou X."/>
            <person name="Di P."/>
            <person name="Xiao Y."/>
            <person name="Xuan H."/>
            <person name="Zhang L."/>
            <person name="Chen W."/>
        </authorList>
    </citation>
    <scope>NUCLEOTIDE SEQUENCE</scope>
    <source>
        <tissue evidence="2">Salivary gland</tissue>
    </source>
</reference>
<keyword evidence="1" id="KW-0732">Signal</keyword>
<organism evidence="2">
    <name type="scientific">Ixodes ricinus</name>
    <name type="common">Common tick</name>
    <name type="synonym">Acarus ricinus</name>
    <dbReference type="NCBI Taxonomy" id="34613"/>
    <lineage>
        <taxon>Eukaryota</taxon>
        <taxon>Metazoa</taxon>
        <taxon>Ecdysozoa</taxon>
        <taxon>Arthropoda</taxon>
        <taxon>Chelicerata</taxon>
        <taxon>Arachnida</taxon>
        <taxon>Acari</taxon>
        <taxon>Parasitiformes</taxon>
        <taxon>Ixodida</taxon>
        <taxon>Ixodoidea</taxon>
        <taxon>Ixodidae</taxon>
        <taxon>Ixodinae</taxon>
        <taxon>Ixodes</taxon>
    </lineage>
</organism>
<dbReference type="AlphaFoldDB" id="A0A0K8R961"/>
<protein>
    <submittedName>
        <fullName evidence="2">Putative salivary lipocalin</fullName>
    </submittedName>
</protein>
<feature type="signal peptide" evidence="1">
    <location>
        <begin position="1"/>
        <end position="29"/>
    </location>
</feature>
<dbReference type="EMBL" id="GADI01006789">
    <property type="protein sequence ID" value="JAA67019.1"/>
    <property type="molecule type" value="mRNA"/>
</dbReference>
<evidence type="ECO:0000256" key="1">
    <source>
        <dbReference type="SAM" id="SignalP"/>
    </source>
</evidence>
<name>A0A0K8R961_IXORI</name>
<evidence type="ECO:0000313" key="2">
    <source>
        <dbReference type="EMBL" id="JAA67019.1"/>
    </source>
</evidence>
<feature type="chain" id="PRO_5005516933" evidence="1">
    <location>
        <begin position="30"/>
        <end position="66"/>
    </location>
</feature>
<proteinExistence type="evidence at transcript level"/>
<accession>A0A0K8R961</accession>
<sequence>MLTDLTIMNAKFRLVSICILVLLTPTVMAYPEIRIDDDPNYEKWQDINKALQNSDSLSWMYRRTTT</sequence>